<comment type="similarity">
    <text evidence="1">Belongs to the peptidase C48 family.</text>
</comment>
<dbReference type="AlphaFoldDB" id="A0A2I0VVL3"/>
<evidence type="ECO:0000256" key="2">
    <source>
        <dbReference type="ARBA" id="ARBA00022670"/>
    </source>
</evidence>
<reference evidence="6 7" key="2">
    <citation type="journal article" date="2017" name="Nature">
        <title>The Apostasia genome and the evolution of orchids.</title>
        <authorList>
            <person name="Zhang G.Q."/>
            <person name="Liu K.W."/>
            <person name="Li Z."/>
            <person name="Lohaus R."/>
            <person name="Hsiao Y.Y."/>
            <person name="Niu S.C."/>
            <person name="Wang J.Y."/>
            <person name="Lin Y.C."/>
            <person name="Xu Q."/>
            <person name="Chen L.J."/>
            <person name="Yoshida K."/>
            <person name="Fujiwara S."/>
            <person name="Wang Z.W."/>
            <person name="Zhang Y.Q."/>
            <person name="Mitsuda N."/>
            <person name="Wang M."/>
            <person name="Liu G.H."/>
            <person name="Pecoraro L."/>
            <person name="Huang H.X."/>
            <person name="Xiao X.J."/>
            <person name="Lin M."/>
            <person name="Wu X.Y."/>
            <person name="Wu W.L."/>
            <person name="Chen Y.Y."/>
            <person name="Chang S.B."/>
            <person name="Sakamoto S."/>
            <person name="Ohme-Takagi M."/>
            <person name="Yagi M."/>
            <person name="Zeng S.J."/>
            <person name="Shen C.Y."/>
            <person name="Yeh C.M."/>
            <person name="Luo Y.B."/>
            <person name="Tsai W.C."/>
            <person name="Van de Peer Y."/>
            <person name="Liu Z.J."/>
        </authorList>
    </citation>
    <scope>NUCLEOTIDE SEQUENCE [LARGE SCALE GENOMIC DNA]</scope>
    <source>
        <tissue evidence="6">The whole plant</tissue>
    </source>
</reference>
<evidence type="ECO:0000313" key="6">
    <source>
        <dbReference type="EMBL" id="PKU67445.1"/>
    </source>
</evidence>
<dbReference type="GO" id="GO:0008234">
    <property type="term" value="F:cysteine-type peptidase activity"/>
    <property type="evidence" value="ECO:0007669"/>
    <property type="project" value="UniProtKB-KW"/>
</dbReference>
<gene>
    <name evidence="6" type="primary">NEDP1</name>
    <name evidence="6" type="ORF">MA16_Dca020340</name>
</gene>
<dbReference type="GO" id="GO:0000338">
    <property type="term" value="P:protein deneddylation"/>
    <property type="evidence" value="ECO:0007669"/>
    <property type="project" value="TreeGrafter"/>
</dbReference>
<name>A0A2I0VVL3_9ASPA</name>
<dbReference type="Gene3D" id="3.40.395.10">
    <property type="entry name" value="Adenoviral Proteinase, Chain A"/>
    <property type="match status" value="1"/>
</dbReference>
<protein>
    <submittedName>
        <fullName evidence="6">NEDD8-specific protease 1</fullName>
    </submittedName>
</protein>
<keyword evidence="3" id="KW-0378">Hydrolase</keyword>
<dbReference type="EMBL" id="KZ503195">
    <property type="protein sequence ID" value="PKU67445.1"/>
    <property type="molecule type" value="Genomic_DNA"/>
</dbReference>
<evidence type="ECO:0000313" key="7">
    <source>
        <dbReference type="Proteomes" id="UP000233837"/>
    </source>
</evidence>
<keyword evidence="4" id="KW-0788">Thiol protease</keyword>
<dbReference type="GO" id="GO:0006508">
    <property type="term" value="P:proteolysis"/>
    <property type="evidence" value="ECO:0007669"/>
    <property type="project" value="UniProtKB-KW"/>
</dbReference>
<dbReference type="InterPro" id="IPR038765">
    <property type="entry name" value="Papain-like_cys_pep_sf"/>
</dbReference>
<organism evidence="6 7">
    <name type="scientific">Dendrobium catenatum</name>
    <dbReference type="NCBI Taxonomy" id="906689"/>
    <lineage>
        <taxon>Eukaryota</taxon>
        <taxon>Viridiplantae</taxon>
        <taxon>Streptophyta</taxon>
        <taxon>Embryophyta</taxon>
        <taxon>Tracheophyta</taxon>
        <taxon>Spermatophyta</taxon>
        <taxon>Magnoliopsida</taxon>
        <taxon>Liliopsida</taxon>
        <taxon>Asparagales</taxon>
        <taxon>Orchidaceae</taxon>
        <taxon>Epidendroideae</taxon>
        <taxon>Malaxideae</taxon>
        <taxon>Dendrobiinae</taxon>
        <taxon>Dendrobium</taxon>
    </lineage>
</organism>
<feature type="domain" description="Ubiquitin-like protease family profile" evidence="5">
    <location>
        <begin position="16"/>
        <end position="180"/>
    </location>
</feature>
<dbReference type="OrthoDB" id="5065855at2759"/>
<sequence>MTTLNPDDKILSYGDVVLRRSDLDILRSPSFINDRLIDFYFAYLSSSHSSAGGGEGRLLLVPPSISFWLSNCPNITSRIEAATPLSLHDRDLVIFTVNNNDDVTLAEGGTHWSLLVYDRGNNVFVHHDSCNGLNHQHARRLYDAVKNFFGGDPRFMGGQTPQQRNGYDCGLYVMAAARVICDWFENGKEGGENWLKKLDMDVGEEAVASLRLEVLSLIASLGGRV</sequence>
<dbReference type="InterPro" id="IPR003653">
    <property type="entry name" value="Peptidase_C48_C"/>
</dbReference>
<keyword evidence="2 6" id="KW-0645">Protease</keyword>
<dbReference type="PROSITE" id="PS50600">
    <property type="entry name" value="ULP_PROTEASE"/>
    <property type="match status" value="1"/>
</dbReference>
<dbReference type="Pfam" id="PF02902">
    <property type="entry name" value="Peptidase_C48"/>
    <property type="match status" value="1"/>
</dbReference>
<dbReference type="PANTHER" id="PTHR46468">
    <property type="entry name" value="SENTRIN-SPECIFIC PROTEASE 8"/>
    <property type="match status" value="1"/>
</dbReference>
<dbReference type="Proteomes" id="UP000233837">
    <property type="component" value="Unassembled WGS sequence"/>
</dbReference>
<dbReference type="PANTHER" id="PTHR46468:SF1">
    <property type="entry name" value="SENTRIN-SPECIFIC PROTEASE 8"/>
    <property type="match status" value="1"/>
</dbReference>
<dbReference type="GO" id="GO:0019784">
    <property type="term" value="F:deNEDDylase activity"/>
    <property type="evidence" value="ECO:0007669"/>
    <property type="project" value="InterPro"/>
</dbReference>
<dbReference type="SUPFAM" id="SSF54001">
    <property type="entry name" value="Cysteine proteinases"/>
    <property type="match status" value="1"/>
</dbReference>
<dbReference type="STRING" id="906689.A0A2I0VVL3"/>
<evidence type="ECO:0000256" key="4">
    <source>
        <dbReference type="ARBA" id="ARBA00022807"/>
    </source>
</evidence>
<evidence type="ECO:0000256" key="1">
    <source>
        <dbReference type="ARBA" id="ARBA00005234"/>
    </source>
</evidence>
<accession>A0A2I0VVL3</accession>
<reference evidence="6 7" key="1">
    <citation type="journal article" date="2016" name="Sci. Rep.">
        <title>The Dendrobium catenatum Lindl. genome sequence provides insights into polysaccharide synthase, floral development and adaptive evolution.</title>
        <authorList>
            <person name="Zhang G.Q."/>
            <person name="Xu Q."/>
            <person name="Bian C."/>
            <person name="Tsai W.C."/>
            <person name="Yeh C.M."/>
            <person name="Liu K.W."/>
            <person name="Yoshida K."/>
            <person name="Zhang L.S."/>
            <person name="Chang S.B."/>
            <person name="Chen F."/>
            <person name="Shi Y."/>
            <person name="Su Y.Y."/>
            <person name="Zhang Y.Q."/>
            <person name="Chen L.J."/>
            <person name="Yin Y."/>
            <person name="Lin M."/>
            <person name="Huang H."/>
            <person name="Deng H."/>
            <person name="Wang Z.W."/>
            <person name="Zhu S.L."/>
            <person name="Zhao X."/>
            <person name="Deng C."/>
            <person name="Niu S.C."/>
            <person name="Huang J."/>
            <person name="Wang M."/>
            <person name="Liu G.H."/>
            <person name="Yang H.J."/>
            <person name="Xiao X.J."/>
            <person name="Hsiao Y.Y."/>
            <person name="Wu W.L."/>
            <person name="Chen Y.Y."/>
            <person name="Mitsuda N."/>
            <person name="Ohme-Takagi M."/>
            <person name="Luo Y.B."/>
            <person name="Van de Peer Y."/>
            <person name="Liu Z.J."/>
        </authorList>
    </citation>
    <scope>NUCLEOTIDE SEQUENCE [LARGE SCALE GENOMIC DNA]</scope>
    <source>
        <tissue evidence="6">The whole plant</tissue>
    </source>
</reference>
<dbReference type="InterPro" id="IPR044613">
    <property type="entry name" value="Nep1/2-like"/>
</dbReference>
<keyword evidence="7" id="KW-1185">Reference proteome</keyword>
<evidence type="ECO:0000259" key="5">
    <source>
        <dbReference type="PROSITE" id="PS50600"/>
    </source>
</evidence>
<evidence type="ECO:0000256" key="3">
    <source>
        <dbReference type="ARBA" id="ARBA00022801"/>
    </source>
</evidence>
<proteinExistence type="inferred from homology"/>